<evidence type="ECO:0000313" key="2">
    <source>
        <dbReference type="EMBL" id="PSN63125.1"/>
    </source>
</evidence>
<name>A0A2T2NCF4_CORCC</name>
<protein>
    <recommendedName>
        <fullName evidence="1">Heterokaryon incompatibility domain-containing protein</fullName>
    </recommendedName>
</protein>
<gene>
    <name evidence="2" type="ORF">BS50DRAFT_456493</name>
</gene>
<feature type="domain" description="Heterokaryon incompatibility" evidence="1">
    <location>
        <begin position="42"/>
        <end position="132"/>
    </location>
</feature>
<proteinExistence type="predicted"/>
<dbReference type="Proteomes" id="UP000240883">
    <property type="component" value="Unassembled WGS sequence"/>
</dbReference>
<dbReference type="STRING" id="1448308.A0A2T2NCF4"/>
<dbReference type="Pfam" id="PF06985">
    <property type="entry name" value="HET"/>
    <property type="match status" value="1"/>
</dbReference>
<keyword evidence="3" id="KW-1185">Reference proteome</keyword>
<dbReference type="OrthoDB" id="2958217at2759"/>
<sequence length="132" mass="14786">RNCQDTHVQCQENSLRLDRPFGLMAVDTMSLCVHQISSEDAYLALSYVWGDRNTFLLSRDNLSTLSEAGALTACWQMIPQTIKDAIILAKDIGFRYLWVDALCIVQNDPNNKLRNIQQMASIYANATACIAA</sequence>
<feature type="non-terminal residue" evidence="2">
    <location>
        <position position="1"/>
    </location>
</feature>
<dbReference type="InterPro" id="IPR010730">
    <property type="entry name" value="HET"/>
</dbReference>
<organism evidence="2 3">
    <name type="scientific">Corynespora cassiicola Philippines</name>
    <dbReference type="NCBI Taxonomy" id="1448308"/>
    <lineage>
        <taxon>Eukaryota</taxon>
        <taxon>Fungi</taxon>
        <taxon>Dikarya</taxon>
        <taxon>Ascomycota</taxon>
        <taxon>Pezizomycotina</taxon>
        <taxon>Dothideomycetes</taxon>
        <taxon>Pleosporomycetidae</taxon>
        <taxon>Pleosporales</taxon>
        <taxon>Corynesporascaceae</taxon>
        <taxon>Corynespora</taxon>
    </lineage>
</organism>
<evidence type="ECO:0000259" key="1">
    <source>
        <dbReference type="Pfam" id="PF06985"/>
    </source>
</evidence>
<accession>A0A2T2NCF4</accession>
<reference evidence="2 3" key="1">
    <citation type="journal article" date="2018" name="Front. Microbiol.">
        <title>Genome-Wide Analysis of Corynespora cassiicola Leaf Fall Disease Putative Effectors.</title>
        <authorList>
            <person name="Lopez D."/>
            <person name="Ribeiro S."/>
            <person name="Label P."/>
            <person name="Fumanal B."/>
            <person name="Venisse J.S."/>
            <person name="Kohler A."/>
            <person name="de Oliveira R.R."/>
            <person name="Labutti K."/>
            <person name="Lipzen A."/>
            <person name="Lail K."/>
            <person name="Bauer D."/>
            <person name="Ohm R.A."/>
            <person name="Barry K.W."/>
            <person name="Spatafora J."/>
            <person name="Grigoriev I.V."/>
            <person name="Martin F.M."/>
            <person name="Pujade-Renaud V."/>
        </authorList>
    </citation>
    <scope>NUCLEOTIDE SEQUENCE [LARGE SCALE GENOMIC DNA]</scope>
    <source>
        <strain evidence="2 3">Philippines</strain>
    </source>
</reference>
<dbReference type="AlphaFoldDB" id="A0A2T2NCF4"/>
<dbReference type="EMBL" id="KZ678140">
    <property type="protein sequence ID" value="PSN63125.1"/>
    <property type="molecule type" value="Genomic_DNA"/>
</dbReference>
<evidence type="ECO:0000313" key="3">
    <source>
        <dbReference type="Proteomes" id="UP000240883"/>
    </source>
</evidence>
<dbReference type="PANTHER" id="PTHR33112">
    <property type="entry name" value="DOMAIN PROTEIN, PUTATIVE-RELATED"/>
    <property type="match status" value="1"/>
</dbReference>
<dbReference type="PANTHER" id="PTHR33112:SF16">
    <property type="entry name" value="HETEROKARYON INCOMPATIBILITY DOMAIN-CONTAINING PROTEIN"/>
    <property type="match status" value="1"/>
</dbReference>
<feature type="non-terminal residue" evidence="2">
    <location>
        <position position="132"/>
    </location>
</feature>